<feature type="transmembrane region" description="Helical" evidence="1">
    <location>
        <begin position="158"/>
        <end position="184"/>
    </location>
</feature>
<dbReference type="PANTHER" id="PTHR42208">
    <property type="entry name" value="HEAVY METAL TRANSPORTER-RELATED"/>
    <property type="match status" value="1"/>
</dbReference>
<keyword evidence="1" id="KW-0472">Membrane</keyword>
<keyword evidence="1" id="KW-0812">Transmembrane</keyword>
<evidence type="ECO:0000259" key="2">
    <source>
        <dbReference type="Pfam" id="PF13386"/>
    </source>
</evidence>
<accession>A0A4Y9SHJ9</accession>
<proteinExistence type="predicted"/>
<feature type="transmembrane region" description="Helical" evidence="1">
    <location>
        <begin position="190"/>
        <end position="211"/>
    </location>
</feature>
<comment type="caution">
    <text evidence="3">The sequence shown here is derived from an EMBL/GenBank/DDBJ whole genome shotgun (WGS) entry which is preliminary data.</text>
</comment>
<evidence type="ECO:0000313" key="3">
    <source>
        <dbReference type="EMBL" id="TFW23590.1"/>
    </source>
</evidence>
<feature type="transmembrane region" description="Helical" evidence="1">
    <location>
        <begin position="105"/>
        <end position="125"/>
    </location>
</feature>
<dbReference type="OrthoDB" id="9798690at2"/>
<dbReference type="PANTHER" id="PTHR42208:SF1">
    <property type="entry name" value="HEAVY METAL TRANSPORTER"/>
    <property type="match status" value="1"/>
</dbReference>
<feature type="transmembrane region" description="Helical" evidence="1">
    <location>
        <begin position="223"/>
        <end position="244"/>
    </location>
</feature>
<organism evidence="3 4">
    <name type="scientific">Zemynaea arenosa</name>
    <dbReference type="NCBI Taxonomy" id="2561931"/>
    <lineage>
        <taxon>Bacteria</taxon>
        <taxon>Pseudomonadati</taxon>
        <taxon>Pseudomonadota</taxon>
        <taxon>Betaproteobacteria</taxon>
        <taxon>Burkholderiales</taxon>
        <taxon>Oxalobacteraceae</taxon>
        <taxon>Telluria group</taxon>
        <taxon>Zemynaea</taxon>
    </lineage>
</organism>
<reference evidence="3 4" key="1">
    <citation type="submission" date="2019-03" db="EMBL/GenBank/DDBJ databases">
        <title>Draft Genome Sequence of Massilia arenosa sp. nov., a Novel Massilia Species Isolated from a Sandy-loam Maize Soil.</title>
        <authorList>
            <person name="Raths R."/>
            <person name="Peta V."/>
            <person name="Bucking H."/>
        </authorList>
    </citation>
    <scope>NUCLEOTIDE SEQUENCE [LARGE SCALE GENOMIC DNA]</scope>
    <source>
        <strain evidence="3 4">MC02</strain>
    </source>
</reference>
<dbReference type="EMBL" id="SPVF01000094">
    <property type="protein sequence ID" value="TFW23590.1"/>
    <property type="molecule type" value="Genomic_DNA"/>
</dbReference>
<dbReference type="InterPro" id="IPR039447">
    <property type="entry name" value="UreH-like_TM_dom"/>
</dbReference>
<dbReference type="RefSeq" id="WP_135206436.1">
    <property type="nucleotide sequence ID" value="NZ_SPVF01000094.1"/>
</dbReference>
<evidence type="ECO:0000313" key="4">
    <source>
        <dbReference type="Proteomes" id="UP000298438"/>
    </source>
</evidence>
<evidence type="ECO:0000256" key="1">
    <source>
        <dbReference type="SAM" id="Phobius"/>
    </source>
</evidence>
<keyword evidence="4" id="KW-1185">Reference proteome</keyword>
<gene>
    <name evidence="3" type="ORF">E4L96_06670</name>
</gene>
<feature type="transmembrane region" description="Helical" evidence="1">
    <location>
        <begin position="76"/>
        <end position="93"/>
    </location>
</feature>
<dbReference type="AlphaFoldDB" id="A0A4Y9SHJ9"/>
<name>A0A4Y9SHJ9_9BURK</name>
<feature type="domain" description="Urease accessory protein UreH-like transmembrane" evidence="2">
    <location>
        <begin position="10"/>
        <end position="234"/>
    </location>
</feature>
<dbReference type="Proteomes" id="UP000298438">
    <property type="component" value="Unassembled WGS sequence"/>
</dbReference>
<sequence>MDLGWLVAPFTVGLLGSVHCVGMCGGIVAALSQVPPAREVRAFPVPVTVAGAPAGAAAPLALHMAARTLSYNAGRIGSYAVAGAIAGGAIGGVRTLAQTAAWQQGAFVLANLMLVALGLYLAGLWQGAARIESLGMPLWRRIQPLTNRIGPMGTTPRMFVLGALWGWLPCGMVYSMLLTAMLAGSPVRSALTMAAFGLGTLPTLLAAGMMGTRLRPILQRRGLRLAGGLMVTAFGVLGLLRAFAGHHVAWLEAICIGGAA</sequence>
<protein>
    <submittedName>
        <fullName evidence="3">Sulfite exporter TauE/SafE family protein</fullName>
    </submittedName>
</protein>
<dbReference type="Pfam" id="PF13386">
    <property type="entry name" value="DsbD_2"/>
    <property type="match status" value="1"/>
</dbReference>
<keyword evidence="1" id="KW-1133">Transmembrane helix</keyword>